<dbReference type="Gene3D" id="3.40.50.410">
    <property type="entry name" value="von Willebrand factor, type A domain"/>
    <property type="match status" value="1"/>
</dbReference>
<feature type="domain" description="VWFA" evidence="6">
    <location>
        <begin position="91"/>
        <end position="289"/>
    </location>
</feature>
<evidence type="ECO:0000256" key="2">
    <source>
        <dbReference type="ARBA" id="ARBA00022692"/>
    </source>
</evidence>
<keyword evidence="2 5" id="KW-0812">Transmembrane</keyword>
<evidence type="ECO:0000256" key="3">
    <source>
        <dbReference type="ARBA" id="ARBA00022989"/>
    </source>
</evidence>
<dbReference type="SMART" id="SM00327">
    <property type="entry name" value="VWA"/>
    <property type="match status" value="1"/>
</dbReference>
<dbReference type="PANTHER" id="PTHR22550">
    <property type="entry name" value="SPORE GERMINATION PROTEIN"/>
    <property type="match status" value="1"/>
</dbReference>
<evidence type="ECO:0000256" key="1">
    <source>
        <dbReference type="ARBA" id="ARBA00022475"/>
    </source>
</evidence>
<dbReference type="AlphaFoldDB" id="F3ZQ81"/>
<dbReference type="OrthoDB" id="6206554at2"/>
<dbReference type="PANTHER" id="PTHR22550:SF5">
    <property type="entry name" value="LEUCINE ZIPPER PROTEIN 4"/>
    <property type="match status" value="1"/>
</dbReference>
<evidence type="ECO:0000256" key="5">
    <source>
        <dbReference type="SAM" id="Phobius"/>
    </source>
</evidence>
<keyword evidence="1" id="KW-1003">Cell membrane</keyword>
<evidence type="ECO:0000259" key="6">
    <source>
        <dbReference type="PROSITE" id="PS50234"/>
    </source>
</evidence>
<dbReference type="EMBL" id="CM001167">
    <property type="protein sequence ID" value="EGJ71747.1"/>
    <property type="molecule type" value="Genomic_DNA"/>
</dbReference>
<gene>
    <name evidence="7" type="ORF">Bcop_1555</name>
</gene>
<dbReference type="HOGENOM" id="CLU_024570_1_0_10"/>
<dbReference type="Proteomes" id="UP000018439">
    <property type="component" value="Chromosome"/>
</dbReference>
<accession>F3ZQ81</accession>
<reference evidence="7 8" key="1">
    <citation type="journal article" date="2011" name="Stand. Genomic Sci.">
        <title>Non-contiguous finished genome sequence of Bacteroides coprosuis type strain (PC139).</title>
        <authorList>
            <person name="Land M."/>
            <person name="Held B."/>
            <person name="Gronow S."/>
            <person name="Abt B."/>
            <person name="Lucas S."/>
            <person name="Del Rio T.G."/>
            <person name="Nolan M."/>
            <person name="Tice H."/>
            <person name="Cheng J.F."/>
            <person name="Pitluck S."/>
            <person name="Liolios K."/>
            <person name="Pagani I."/>
            <person name="Ivanova N."/>
            <person name="Mavromatis K."/>
            <person name="Mikhailova N."/>
            <person name="Pati A."/>
            <person name="Tapia R."/>
            <person name="Han C."/>
            <person name="Goodwin L."/>
            <person name="Chen A."/>
            <person name="Palaniappan K."/>
            <person name="Hauser L."/>
            <person name="Brambilla E.M."/>
            <person name="Rohde M."/>
            <person name="Goker M."/>
            <person name="Detter J.C."/>
            <person name="Woyke T."/>
            <person name="Bristow J."/>
            <person name="Eisen J.A."/>
            <person name="Markowitz V."/>
            <person name="Hugenholtz P."/>
            <person name="Kyrpides N.C."/>
            <person name="Klenk H.P."/>
            <person name="Lapidus A."/>
        </authorList>
    </citation>
    <scope>NUCLEOTIDE SEQUENCE</scope>
    <source>
        <strain evidence="7 8">DSM 18011</strain>
    </source>
</reference>
<dbReference type="PROSITE" id="PS50234">
    <property type="entry name" value="VWFA"/>
    <property type="match status" value="1"/>
</dbReference>
<dbReference type="SUPFAM" id="SSF53300">
    <property type="entry name" value="vWA-like"/>
    <property type="match status" value="1"/>
</dbReference>
<dbReference type="InterPro" id="IPR002035">
    <property type="entry name" value="VWF_A"/>
</dbReference>
<proteinExistence type="predicted"/>
<dbReference type="InterPro" id="IPR050768">
    <property type="entry name" value="UPF0353/GerABKA_families"/>
</dbReference>
<name>F3ZQ81_9BACE</name>
<dbReference type="STRING" id="679937.Bcop_1555"/>
<keyword evidence="3 5" id="KW-1133">Transmembrane helix</keyword>
<keyword evidence="4 5" id="KW-0472">Membrane</keyword>
<sequence length="342" mass="38115">MFRFQEPAYLYLLLLLPILAILFFYSIYKRRKAIKEFGDPDLIADLMPTVSAFRPSFKFWVLFACIGFFSILLARPQFGTKLETVEKQGIEVMIALDISNSMLAQDVSPSRLAKSKLLISKLVDELHNDKVGLILFAGDAFTQLPITNDFVSAKMFLSSISPNLIERQGTSIGKAVDLATRSFTSQEGVGRTIILITDGEDHEPGALEAVKRAVDAGIQVNVMGVGSPDGAPIPVTERNGSEYRKDNEGNVVVTKLNEEMAQEIAKAGNGLYVRVDNTNAAQKAITSEINKLTKTNIESKVYKEYDEQFNVIAWVIFLLLITELLIINKRNPLFKNLNKLFK</sequence>
<dbReference type="Pfam" id="PF00092">
    <property type="entry name" value="VWA"/>
    <property type="match status" value="1"/>
</dbReference>
<feature type="transmembrane region" description="Helical" evidence="5">
    <location>
        <begin position="9"/>
        <end position="28"/>
    </location>
</feature>
<keyword evidence="8" id="KW-1185">Reference proteome</keyword>
<dbReference type="eggNOG" id="COG2304">
    <property type="taxonomic scope" value="Bacteria"/>
</dbReference>
<feature type="transmembrane region" description="Helical" evidence="5">
    <location>
        <begin position="57"/>
        <end position="74"/>
    </location>
</feature>
<feature type="transmembrane region" description="Helical" evidence="5">
    <location>
        <begin position="309"/>
        <end position="327"/>
    </location>
</feature>
<dbReference type="InterPro" id="IPR036465">
    <property type="entry name" value="vWFA_dom_sf"/>
</dbReference>
<protein>
    <submittedName>
        <fullName evidence="7">von Willebrand factor type A</fullName>
    </submittedName>
</protein>
<organism evidence="7 8">
    <name type="scientific">Bacteroides coprosuis DSM 18011</name>
    <dbReference type="NCBI Taxonomy" id="679937"/>
    <lineage>
        <taxon>Bacteria</taxon>
        <taxon>Pseudomonadati</taxon>
        <taxon>Bacteroidota</taxon>
        <taxon>Bacteroidia</taxon>
        <taxon>Bacteroidales</taxon>
        <taxon>Bacteroidaceae</taxon>
        <taxon>Bacteroides</taxon>
    </lineage>
</organism>
<evidence type="ECO:0000313" key="8">
    <source>
        <dbReference type="Proteomes" id="UP000018439"/>
    </source>
</evidence>
<evidence type="ECO:0000313" key="7">
    <source>
        <dbReference type="EMBL" id="EGJ71747.1"/>
    </source>
</evidence>
<evidence type="ECO:0000256" key="4">
    <source>
        <dbReference type="ARBA" id="ARBA00023136"/>
    </source>
</evidence>